<dbReference type="InterPro" id="IPR038404">
    <property type="entry name" value="TRAP_DctP_sf"/>
</dbReference>
<feature type="chain" id="PRO_5002075917" evidence="5">
    <location>
        <begin position="23"/>
        <end position="332"/>
    </location>
</feature>
<comment type="similarity">
    <text evidence="2">Belongs to the bacterial solute-binding protein 7 family.</text>
</comment>
<protein>
    <submittedName>
        <fullName evidence="6">C4-dicarboxylate ABC transporter substrate-binding protein</fullName>
    </submittedName>
</protein>
<dbReference type="CDD" id="cd13603">
    <property type="entry name" value="PBP2_TRAP_Siap_TeaA_like"/>
    <property type="match status" value="1"/>
</dbReference>
<dbReference type="eggNOG" id="COG1638">
    <property type="taxonomic scope" value="Bacteria"/>
</dbReference>
<keyword evidence="4 5" id="KW-0732">Signal</keyword>
<dbReference type="Gene3D" id="3.40.190.170">
    <property type="entry name" value="Bacterial extracellular solute-binding protein, family 7"/>
    <property type="match status" value="1"/>
</dbReference>
<evidence type="ECO:0000313" key="6">
    <source>
        <dbReference type="EMBL" id="KHF38945.1"/>
    </source>
</evidence>
<keyword evidence="7" id="KW-1185">Reference proteome</keyword>
<evidence type="ECO:0000313" key="7">
    <source>
        <dbReference type="Proteomes" id="UP000030832"/>
    </source>
</evidence>
<evidence type="ECO:0000256" key="1">
    <source>
        <dbReference type="ARBA" id="ARBA00004196"/>
    </source>
</evidence>
<dbReference type="NCBIfam" id="NF037995">
    <property type="entry name" value="TRAP_S1"/>
    <property type="match status" value="1"/>
</dbReference>
<evidence type="ECO:0000256" key="3">
    <source>
        <dbReference type="ARBA" id="ARBA00022448"/>
    </source>
</evidence>
<gene>
    <name evidence="6" type="ORF">LQ50_18075</name>
</gene>
<keyword evidence="3" id="KW-0813">Transport</keyword>
<dbReference type="PANTHER" id="PTHR33376:SF4">
    <property type="entry name" value="SIALIC ACID-BINDING PERIPLASMIC PROTEIN SIAP"/>
    <property type="match status" value="1"/>
</dbReference>
<dbReference type="PROSITE" id="PS51257">
    <property type="entry name" value="PROKAR_LIPOPROTEIN"/>
    <property type="match status" value="1"/>
</dbReference>
<dbReference type="OrthoDB" id="9776801at2"/>
<sequence length="332" mass="37678">MTKIKALLVSAILSTMVLSACGAENDTQIIKVANYFASDHSQNIALREVFKPMVEENSNGQLTVQIYDNNQLGDEQAFTDSVRMGTVEMGIAGMALQSTNPMIGAVEWPFLFESYEQANEILNGPIGDQIGDAFRELNVEPLTWTANGFRVVSSDRPIDEMDDFRGFRLRMPNVPIFLDVGDALGANVQSLSISEVFTALEQGVINGQENPYATLVQSAWYEVQSHVLETYHMFSPNVYLMNLHFWDNLDPELQEIVSEAAQEASQYQWELAIQSEIEMKEYLESEGIEIIVPSDEFRQQLVDAMDPVYEKRFEQYDWAEEFINSIRNYESE</sequence>
<name>A0A0B0ICE0_9BACI</name>
<dbReference type="EMBL" id="JRJU01000026">
    <property type="protein sequence ID" value="KHF38945.1"/>
    <property type="molecule type" value="Genomic_DNA"/>
</dbReference>
<dbReference type="RefSeq" id="WP_034631568.1">
    <property type="nucleotide sequence ID" value="NZ_JRJU01000026.1"/>
</dbReference>
<feature type="signal peptide" evidence="5">
    <location>
        <begin position="1"/>
        <end position="22"/>
    </location>
</feature>
<dbReference type="AlphaFoldDB" id="A0A0B0ICE0"/>
<organism evidence="6 7">
    <name type="scientific">Halalkalibacter okhensis</name>
    <dbReference type="NCBI Taxonomy" id="333138"/>
    <lineage>
        <taxon>Bacteria</taxon>
        <taxon>Bacillati</taxon>
        <taxon>Bacillota</taxon>
        <taxon>Bacilli</taxon>
        <taxon>Bacillales</taxon>
        <taxon>Bacillaceae</taxon>
        <taxon>Halalkalibacter</taxon>
    </lineage>
</organism>
<dbReference type="PIRSF" id="PIRSF006470">
    <property type="entry name" value="DctB"/>
    <property type="match status" value="1"/>
</dbReference>
<accession>A0A0B0ICE0</accession>
<evidence type="ECO:0000256" key="4">
    <source>
        <dbReference type="ARBA" id="ARBA00022729"/>
    </source>
</evidence>
<comment type="caution">
    <text evidence="6">The sequence shown here is derived from an EMBL/GenBank/DDBJ whole genome shotgun (WGS) entry which is preliminary data.</text>
</comment>
<dbReference type="STRING" id="333138.LQ50_18075"/>
<dbReference type="Pfam" id="PF03480">
    <property type="entry name" value="DctP"/>
    <property type="match status" value="1"/>
</dbReference>
<dbReference type="Proteomes" id="UP000030832">
    <property type="component" value="Unassembled WGS sequence"/>
</dbReference>
<evidence type="ECO:0000256" key="5">
    <source>
        <dbReference type="SAM" id="SignalP"/>
    </source>
</evidence>
<dbReference type="GO" id="GO:0055085">
    <property type="term" value="P:transmembrane transport"/>
    <property type="evidence" value="ECO:0007669"/>
    <property type="project" value="InterPro"/>
</dbReference>
<comment type="subcellular location">
    <subcellularLocation>
        <location evidence="1">Cell envelope</location>
    </subcellularLocation>
</comment>
<evidence type="ECO:0000256" key="2">
    <source>
        <dbReference type="ARBA" id="ARBA00009023"/>
    </source>
</evidence>
<proteinExistence type="inferred from homology"/>
<dbReference type="PANTHER" id="PTHR33376">
    <property type="match status" value="1"/>
</dbReference>
<reference evidence="6 7" key="1">
    <citation type="submission" date="2014-09" db="EMBL/GenBank/DDBJ databases">
        <title>Genome sequencing and annotation of Bacillus Okhensis strain Kh10-101T.</title>
        <authorList>
            <person name="Prakash J.S."/>
        </authorList>
    </citation>
    <scope>NUCLEOTIDE SEQUENCE [LARGE SCALE GENOMIC DNA]</scope>
    <source>
        <strain evidence="7">Kh10-101T</strain>
    </source>
</reference>
<dbReference type="GO" id="GO:0030288">
    <property type="term" value="C:outer membrane-bounded periplasmic space"/>
    <property type="evidence" value="ECO:0007669"/>
    <property type="project" value="InterPro"/>
</dbReference>
<dbReference type="NCBIfam" id="TIGR00787">
    <property type="entry name" value="dctP"/>
    <property type="match status" value="1"/>
</dbReference>
<dbReference type="InterPro" id="IPR018389">
    <property type="entry name" value="DctP_fam"/>
</dbReference>
<dbReference type="InterPro" id="IPR004682">
    <property type="entry name" value="TRAP_DctP"/>
</dbReference>